<evidence type="ECO:0000313" key="3">
    <source>
        <dbReference type="Proteomes" id="UP000307999"/>
    </source>
</evidence>
<keyword evidence="3" id="KW-1185">Reference proteome</keyword>
<evidence type="ECO:0000313" key="2">
    <source>
        <dbReference type="EMBL" id="TKB46085.1"/>
    </source>
</evidence>
<dbReference type="EMBL" id="SWDB01000010">
    <property type="protein sequence ID" value="TKB46085.1"/>
    <property type="molecule type" value="Genomic_DNA"/>
</dbReference>
<proteinExistence type="predicted"/>
<dbReference type="Pfam" id="PF13145">
    <property type="entry name" value="Rotamase_2"/>
    <property type="match status" value="1"/>
</dbReference>
<keyword evidence="2" id="KW-0413">Isomerase</keyword>
<gene>
    <name evidence="2" type="ORF">E8M12_05500</name>
</gene>
<dbReference type="GO" id="GO:0003755">
    <property type="term" value="F:peptidyl-prolyl cis-trans isomerase activity"/>
    <property type="evidence" value="ECO:0007669"/>
    <property type="project" value="InterPro"/>
</dbReference>
<sequence>MLKAFFKDPLFHFMVIAAVLFVTYDLRNDDADIDQQVINVSSGRVEQLHQRFVKVWQRTPTQQEMDSLINRYVLDEIYAREARSMGLDENDSVIRKRLRQKLEFMMQDISTAKPPEQDVLQAFFQQHQDNYRLEDSYSFQQVFISDDQEPDQVNRWLEQQQQRITKGLEPEGHSSLLPANLVNHGAGHIARQFGDNFAQALSSSPIEQWYGPIESGYGKHFVYIEDVQPGTLPALADIKDKVIADWRYQKDQDFQDKFEQELLKRYQINVDMSMLLAGE</sequence>
<dbReference type="AlphaFoldDB" id="A0A4U1B6F2"/>
<organism evidence="2 3">
    <name type="scientific">Thalassotalea mangrovi</name>
    <dbReference type="NCBI Taxonomy" id="2572245"/>
    <lineage>
        <taxon>Bacteria</taxon>
        <taxon>Pseudomonadati</taxon>
        <taxon>Pseudomonadota</taxon>
        <taxon>Gammaproteobacteria</taxon>
        <taxon>Alteromonadales</taxon>
        <taxon>Colwelliaceae</taxon>
        <taxon>Thalassotalea</taxon>
    </lineage>
</organism>
<comment type="caution">
    <text evidence="2">The sequence shown here is derived from an EMBL/GenBank/DDBJ whole genome shotgun (WGS) entry which is preliminary data.</text>
</comment>
<accession>A0A4U1B6F2</accession>
<reference evidence="2 3" key="1">
    <citation type="submission" date="2019-04" db="EMBL/GenBank/DDBJ databases">
        <title>Thalassotalea guangxiensis sp. nov., isolated from sediment of the coastal wetland.</title>
        <authorList>
            <person name="Zheng S."/>
            <person name="Zhang D."/>
        </authorList>
    </citation>
    <scope>NUCLEOTIDE SEQUENCE [LARGE SCALE GENOMIC DNA]</scope>
    <source>
        <strain evidence="2 3">ZS-4</strain>
    </source>
</reference>
<protein>
    <submittedName>
        <fullName evidence="2">Peptidyl-prolyl cis-trans isomerase</fullName>
    </submittedName>
</protein>
<dbReference type="InterPro" id="IPR000297">
    <property type="entry name" value="PPIase_PpiC"/>
</dbReference>
<evidence type="ECO:0000259" key="1">
    <source>
        <dbReference type="Pfam" id="PF13145"/>
    </source>
</evidence>
<dbReference type="OrthoDB" id="196786at2"/>
<dbReference type="Proteomes" id="UP000307999">
    <property type="component" value="Unassembled WGS sequence"/>
</dbReference>
<feature type="domain" description="PpiC" evidence="1">
    <location>
        <begin position="116"/>
        <end position="240"/>
    </location>
</feature>
<name>A0A4U1B6F2_9GAMM</name>